<dbReference type="Proteomes" id="UP000056453">
    <property type="component" value="Unassembled WGS sequence"/>
</dbReference>
<evidence type="ECO:0000313" key="2">
    <source>
        <dbReference type="EMBL" id="KVP92675.1"/>
    </source>
</evidence>
<dbReference type="EMBL" id="LPBJ01000082">
    <property type="protein sequence ID" value="KVP92675.1"/>
    <property type="molecule type" value="Genomic_DNA"/>
</dbReference>
<evidence type="ECO:0008006" key="4">
    <source>
        <dbReference type="Google" id="ProtNLM"/>
    </source>
</evidence>
<name>A0AAW3MSP2_9BURK</name>
<dbReference type="AlphaFoldDB" id="A0AAW3MSP2"/>
<proteinExistence type="predicted"/>
<evidence type="ECO:0000256" key="1">
    <source>
        <dbReference type="SAM" id="MobiDB-lite"/>
    </source>
</evidence>
<evidence type="ECO:0000313" key="3">
    <source>
        <dbReference type="Proteomes" id="UP000056453"/>
    </source>
</evidence>
<comment type="caution">
    <text evidence="2">The sequence shown here is derived from an EMBL/GenBank/DDBJ whole genome shotgun (WGS) entry which is preliminary data.</text>
</comment>
<sequence>MQGKDAESILDESGLVGQLKKQLVKRMLATELSHRLETEVEQGKAGHCRGSSPKTVTTSTASMSVRE</sequence>
<gene>
    <name evidence="2" type="ORF">WJ96_00415</name>
</gene>
<reference evidence="2 3" key="1">
    <citation type="submission" date="2015-11" db="EMBL/GenBank/DDBJ databases">
        <title>Expanding the genomic diversity of Burkholderia species for the development of highly accurate diagnostics.</title>
        <authorList>
            <person name="Sahl J."/>
            <person name="Keim P."/>
            <person name="Wagner D."/>
        </authorList>
    </citation>
    <scope>NUCLEOTIDE SEQUENCE [LARGE SCALE GENOMIC DNA]</scope>
    <source>
        <strain evidence="2 3">MSMB1808WGS</strain>
    </source>
</reference>
<protein>
    <recommendedName>
        <fullName evidence="4">Transposase</fullName>
    </recommendedName>
</protein>
<accession>A0AAW3MSP2</accession>
<keyword evidence="3" id="KW-1185">Reference proteome</keyword>
<feature type="compositionally biased region" description="Polar residues" evidence="1">
    <location>
        <begin position="52"/>
        <end position="67"/>
    </location>
</feature>
<organism evidence="2 3">
    <name type="scientific">Burkholderia ubonensis</name>
    <dbReference type="NCBI Taxonomy" id="101571"/>
    <lineage>
        <taxon>Bacteria</taxon>
        <taxon>Pseudomonadati</taxon>
        <taxon>Pseudomonadota</taxon>
        <taxon>Betaproteobacteria</taxon>
        <taxon>Burkholderiales</taxon>
        <taxon>Burkholderiaceae</taxon>
        <taxon>Burkholderia</taxon>
        <taxon>Burkholderia cepacia complex</taxon>
    </lineage>
</organism>
<feature type="region of interest" description="Disordered" evidence="1">
    <location>
        <begin position="40"/>
        <end position="67"/>
    </location>
</feature>